<feature type="domain" description="Double zinc ribbon" evidence="3">
    <location>
        <begin position="4"/>
        <end position="55"/>
    </location>
</feature>
<dbReference type="CDD" id="cd06223">
    <property type="entry name" value="PRTases_typeI"/>
    <property type="match status" value="1"/>
</dbReference>
<accession>A0A1G2PG81</accession>
<protein>
    <recommendedName>
        <fullName evidence="6">Double zinc ribbon domain-containing protein</fullName>
    </recommendedName>
</protein>
<sequence length="229" mass="25773">MINDLIFPYNCIGCGTELKRGFLCSKCHGTLFEYVNIICPVCSKRLVEGKICQNCNVKLYLKRFVVAMPYHHPIGKTAIHNLKYLFVKDLAQPLGATLAHALHYTIPDYVKYNLLAVPIPLSNERLRSRGFNQSFLIAQTVSRLLGVELAEDEILQRRRSTTPQLGLSRKLREENVRGAFAIDDAEKIQNRNILLIDDVATTCSTLKECAIILKQNGARSVWAAVVAKE</sequence>
<dbReference type="SUPFAM" id="SSF53271">
    <property type="entry name" value="PRTase-like"/>
    <property type="match status" value="1"/>
</dbReference>
<reference evidence="4 5" key="1">
    <citation type="journal article" date="2016" name="Nat. Commun.">
        <title>Thousands of microbial genomes shed light on interconnected biogeochemical processes in an aquifer system.</title>
        <authorList>
            <person name="Anantharaman K."/>
            <person name="Brown C.T."/>
            <person name="Hug L.A."/>
            <person name="Sharon I."/>
            <person name="Castelle C.J."/>
            <person name="Probst A.J."/>
            <person name="Thomas B.C."/>
            <person name="Singh A."/>
            <person name="Wilkins M.J."/>
            <person name="Karaoz U."/>
            <person name="Brodie E.L."/>
            <person name="Williams K.H."/>
            <person name="Hubbard S.S."/>
            <person name="Banfield J.F."/>
        </authorList>
    </citation>
    <scope>NUCLEOTIDE SEQUENCE [LARGE SCALE GENOMIC DNA]</scope>
</reference>
<dbReference type="Proteomes" id="UP000178869">
    <property type="component" value="Unassembled WGS sequence"/>
</dbReference>
<dbReference type="InterPro" id="IPR051910">
    <property type="entry name" value="ComF/GntX_DNA_util-trans"/>
</dbReference>
<comment type="caution">
    <text evidence="4">The sequence shown here is derived from an EMBL/GenBank/DDBJ whole genome shotgun (WGS) entry which is preliminary data.</text>
</comment>
<comment type="similarity">
    <text evidence="1">Belongs to the ComF/GntX family.</text>
</comment>
<dbReference type="InterPro" id="IPR044005">
    <property type="entry name" value="DZR_2"/>
</dbReference>
<evidence type="ECO:0000259" key="2">
    <source>
        <dbReference type="Pfam" id="PF00156"/>
    </source>
</evidence>
<gene>
    <name evidence="4" type="ORF">A2828_02905</name>
</gene>
<dbReference type="PANTHER" id="PTHR47505:SF1">
    <property type="entry name" value="DNA UTILIZATION PROTEIN YHGH"/>
    <property type="match status" value="1"/>
</dbReference>
<feature type="domain" description="Phosphoribosyltransferase" evidence="2">
    <location>
        <begin position="134"/>
        <end position="227"/>
    </location>
</feature>
<dbReference type="EMBL" id="MHSR01000001">
    <property type="protein sequence ID" value="OHA47356.1"/>
    <property type="molecule type" value="Genomic_DNA"/>
</dbReference>
<proteinExistence type="inferred from homology"/>
<dbReference type="Pfam" id="PF00156">
    <property type="entry name" value="Pribosyltran"/>
    <property type="match status" value="1"/>
</dbReference>
<name>A0A1G2PG81_9BACT</name>
<dbReference type="Pfam" id="PF18912">
    <property type="entry name" value="DZR_2"/>
    <property type="match status" value="1"/>
</dbReference>
<evidence type="ECO:0000313" key="5">
    <source>
        <dbReference type="Proteomes" id="UP000178869"/>
    </source>
</evidence>
<evidence type="ECO:0000259" key="3">
    <source>
        <dbReference type="Pfam" id="PF18912"/>
    </source>
</evidence>
<evidence type="ECO:0000256" key="1">
    <source>
        <dbReference type="ARBA" id="ARBA00008007"/>
    </source>
</evidence>
<dbReference type="InterPro" id="IPR029057">
    <property type="entry name" value="PRTase-like"/>
</dbReference>
<dbReference type="Gene3D" id="3.40.50.2020">
    <property type="match status" value="1"/>
</dbReference>
<dbReference type="PANTHER" id="PTHR47505">
    <property type="entry name" value="DNA UTILIZATION PROTEIN YHGH"/>
    <property type="match status" value="1"/>
</dbReference>
<dbReference type="AlphaFoldDB" id="A0A1G2PG81"/>
<evidence type="ECO:0000313" key="4">
    <source>
        <dbReference type="EMBL" id="OHA47356.1"/>
    </source>
</evidence>
<organism evidence="4 5">
    <name type="scientific">Candidatus Terrybacteria bacterium RIFCSPHIGHO2_01_FULL_43_35</name>
    <dbReference type="NCBI Taxonomy" id="1802361"/>
    <lineage>
        <taxon>Bacteria</taxon>
        <taxon>Candidatus Terryibacteriota</taxon>
    </lineage>
</organism>
<evidence type="ECO:0008006" key="6">
    <source>
        <dbReference type="Google" id="ProtNLM"/>
    </source>
</evidence>
<dbReference type="InterPro" id="IPR000836">
    <property type="entry name" value="PRTase_dom"/>
</dbReference>